<dbReference type="AlphaFoldDB" id="A0ABD3H2M0"/>
<evidence type="ECO:0000313" key="3">
    <source>
        <dbReference type="Proteomes" id="UP001633002"/>
    </source>
</evidence>
<proteinExistence type="predicted"/>
<feature type="compositionally biased region" description="Basic and acidic residues" evidence="1">
    <location>
        <begin position="201"/>
        <end position="211"/>
    </location>
</feature>
<feature type="compositionally biased region" description="Acidic residues" evidence="1">
    <location>
        <begin position="373"/>
        <end position="382"/>
    </location>
</feature>
<evidence type="ECO:0000256" key="1">
    <source>
        <dbReference type="SAM" id="MobiDB-lite"/>
    </source>
</evidence>
<feature type="region of interest" description="Disordered" evidence="1">
    <location>
        <begin position="96"/>
        <end position="116"/>
    </location>
</feature>
<dbReference type="EMBL" id="JBJQOH010000006">
    <property type="protein sequence ID" value="KAL3685757.1"/>
    <property type="molecule type" value="Genomic_DNA"/>
</dbReference>
<accession>A0ABD3H2M0</accession>
<dbReference type="Proteomes" id="UP001633002">
    <property type="component" value="Unassembled WGS sequence"/>
</dbReference>
<feature type="region of interest" description="Disordered" evidence="1">
    <location>
        <begin position="367"/>
        <end position="425"/>
    </location>
</feature>
<evidence type="ECO:0000313" key="2">
    <source>
        <dbReference type="EMBL" id="KAL3685757.1"/>
    </source>
</evidence>
<name>A0ABD3H2M0_9MARC</name>
<comment type="caution">
    <text evidence="2">The sequence shown here is derived from an EMBL/GenBank/DDBJ whole genome shotgun (WGS) entry which is preliminary data.</text>
</comment>
<feature type="compositionally biased region" description="Basic and acidic residues" evidence="1">
    <location>
        <begin position="172"/>
        <end position="194"/>
    </location>
</feature>
<keyword evidence="3" id="KW-1185">Reference proteome</keyword>
<gene>
    <name evidence="2" type="ORF">R1sor_003779</name>
</gene>
<protein>
    <submittedName>
        <fullName evidence="2">Uncharacterized protein</fullName>
    </submittedName>
</protein>
<feature type="region of interest" description="Disordered" evidence="1">
    <location>
        <begin position="1"/>
        <end position="66"/>
    </location>
</feature>
<reference evidence="2 3" key="1">
    <citation type="submission" date="2024-09" db="EMBL/GenBank/DDBJ databases">
        <title>Chromosome-scale assembly of Riccia sorocarpa.</title>
        <authorList>
            <person name="Paukszto L."/>
        </authorList>
    </citation>
    <scope>NUCLEOTIDE SEQUENCE [LARGE SCALE GENOMIC DNA]</scope>
    <source>
        <strain evidence="2">LP-2024</strain>
        <tissue evidence="2">Aerial parts of the thallus</tissue>
    </source>
</reference>
<feature type="region of interest" description="Disordered" evidence="1">
    <location>
        <begin position="156"/>
        <end position="212"/>
    </location>
</feature>
<sequence>MVRDPGRAPSGPPPSQGGQPDPQERHTTHRTGAGEVRTTPSTVGAGRPPTYRGWSSGAGSSEGERPRVIRRVTSGGSGQTSIPISVLAPRPSTFAPTTVWRGSGPCGDGPSRPTLGPLDVSHMFEAGRRWTRTQMHEWVEHVLERDLEQFAAQYGLGRGTPPALSRGGASTDRGDDTRRRRSRSSHEDDHDTRDRRRSRRSSPDVDRERRPQSVPLVSLRLDTYGYPDGDSMRVLGGMIREVFRLYLTDDTTWAEAYQGALAITTRLAAKYGPVSVQHQNAKRRVEIHWEKNVMVTNPFGHQGFAGFRARFMCYRFNWFLNCSLQLLTGISNAEAGGDGLADDDFDAEAGEDGAAGDDFVAAAGVAASAGTGDDVEDDELTDFFEGLSGAELEEDEHGQTPQHEQHMEDGGDDEDDTFSYYSLVN</sequence>
<organism evidence="2 3">
    <name type="scientific">Riccia sorocarpa</name>
    <dbReference type="NCBI Taxonomy" id="122646"/>
    <lineage>
        <taxon>Eukaryota</taxon>
        <taxon>Viridiplantae</taxon>
        <taxon>Streptophyta</taxon>
        <taxon>Embryophyta</taxon>
        <taxon>Marchantiophyta</taxon>
        <taxon>Marchantiopsida</taxon>
        <taxon>Marchantiidae</taxon>
        <taxon>Marchantiales</taxon>
        <taxon>Ricciaceae</taxon>
        <taxon>Riccia</taxon>
    </lineage>
</organism>